<keyword evidence="2" id="KW-1185">Reference proteome</keyword>
<name>A0ABR9G5F3_9GAMM</name>
<evidence type="ECO:0000313" key="1">
    <source>
        <dbReference type="EMBL" id="MBE1159249.1"/>
    </source>
</evidence>
<protein>
    <submittedName>
        <fullName evidence="1">Uncharacterized protein</fullName>
    </submittedName>
</protein>
<evidence type="ECO:0000313" key="2">
    <source>
        <dbReference type="Proteomes" id="UP000651010"/>
    </source>
</evidence>
<dbReference type="Proteomes" id="UP000651010">
    <property type="component" value="Unassembled WGS sequence"/>
</dbReference>
<dbReference type="RefSeq" id="WP_192554086.1">
    <property type="nucleotide sequence ID" value="NZ_JACZZA010000001.1"/>
</dbReference>
<sequence length="224" mass="24930">MHVDVPKLPMESMKDVAKHYLMIVLGILTALGLEAWIEHAHHQHAAEAASTQIEAEIHENRQAVQHALDNDRAREAVLKKIRDGLIADIKSNATDAVIMQHLQQEAPDGVYLDWRWPSLNHTAWEVAIANQSAGWIDSDKLHRYATVYSAQDAHAALMHTDMPLVIDGPRMNDVLLQLQMGQVQPKELLLSVNQMWEIANESSQNLTVLAQLMDGTLTGPGSAH</sequence>
<proteinExistence type="predicted"/>
<dbReference type="EMBL" id="JACZZA010000001">
    <property type="protein sequence ID" value="MBE1159249.1"/>
    <property type="molecule type" value="Genomic_DNA"/>
</dbReference>
<accession>A0ABR9G5F3</accession>
<comment type="caution">
    <text evidence="1">The sequence shown here is derived from an EMBL/GenBank/DDBJ whole genome shotgun (WGS) entry which is preliminary data.</text>
</comment>
<reference evidence="1 2" key="1">
    <citation type="submission" date="2020-09" db="EMBL/GenBank/DDBJ databases">
        <title>Dyella sp. 7MK23 isolated from forest soil.</title>
        <authorList>
            <person name="Fu J."/>
        </authorList>
    </citation>
    <scope>NUCLEOTIDE SEQUENCE [LARGE SCALE GENOMIC DNA]</scope>
    <source>
        <strain evidence="1 2">7MK23</strain>
    </source>
</reference>
<organism evidence="1 2">
    <name type="scientific">Dyella acidiphila</name>
    <dbReference type="NCBI Taxonomy" id="2775866"/>
    <lineage>
        <taxon>Bacteria</taxon>
        <taxon>Pseudomonadati</taxon>
        <taxon>Pseudomonadota</taxon>
        <taxon>Gammaproteobacteria</taxon>
        <taxon>Lysobacterales</taxon>
        <taxon>Rhodanobacteraceae</taxon>
        <taxon>Dyella</taxon>
    </lineage>
</organism>
<gene>
    <name evidence="1" type="ORF">IGX34_02555</name>
</gene>